<accession>A0A5J4W3J8</accession>
<dbReference type="Proteomes" id="UP000324800">
    <property type="component" value="Unassembled WGS sequence"/>
</dbReference>
<evidence type="ECO:0000256" key="1">
    <source>
        <dbReference type="SAM" id="MobiDB-lite"/>
    </source>
</evidence>
<comment type="caution">
    <text evidence="2">The sequence shown here is derived from an EMBL/GenBank/DDBJ whole genome shotgun (WGS) entry which is preliminary data.</text>
</comment>
<dbReference type="EMBL" id="SNRW01003580">
    <property type="protein sequence ID" value="KAA6389457.1"/>
    <property type="molecule type" value="Genomic_DNA"/>
</dbReference>
<feature type="region of interest" description="Disordered" evidence="1">
    <location>
        <begin position="116"/>
        <end position="141"/>
    </location>
</feature>
<sequence>MNSRKCLDKIQISGDYQAQVQLTQLGYVGMLASTISTAGGCGETNCNNILETLSFFVNFSIFYERQQQSKNNQNFSPLTFLLRSSKEQFEIEGGSKLLNGFTSIKTRYLTACSRRQLTNRPSSSPQQPPPSLFQIAQKTLT</sequence>
<evidence type="ECO:0000313" key="2">
    <source>
        <dbReference type="EMBL" id="KAA6389457.1"/>
    </source>
</evidence>
<name>A0A5J4W3J8_9EUKA</name>
<gene>
    <name evidence="2" type="ORF">EZS28_015015</name>
</gene>
<dbReference type="AlphaFoldDB" id="A0A5J4W3J8"/>
<reference evidence="2 3" key="1">
    <citation type="submission" date="2019-03" db="EMBL/GenBank/DDBJ databases">
        <title>Single cell metagenomics reveals metabolic interactions within the superorganism composed of flagellate Streblomastix strix and complex community of Bacteroidetes bacteria on its surface.</title>
        <authorList>
            <person name="Treitli S.C."/>
            <person name="Kolisko M."/>
            <person name="Husnik F."/>
            <person name="Keeling P."/>
            <person name="Hampl V."/>
        </authorList>
    </citation>
    <scope>NUCLEOTIDE SEQUENCE [LARGE SCALE GENOMIC DNA]</scope>
    <source>
        <strain evidence="2">ST1C</strain>
    </source>
</reference>
<proteinExistence type="predicted"/>
<protein>
    <submittedName>
        <fullName evidence="2">Uncharacterized protein</fullName>
    </submittedName>
</protein>
<evidence type="ECO:0000313" key="3">
    <source>
        <dbReference type="Proteomes" id="UP000324800"/>
    </source>
</evidence>
<organism evidence="2 3">
    <name type="scientific">Streblomastix strix</name>
    <dbReference type="NCBI Taxonomy" id="222440"/>
    <lineage>
        <taxon>Eukaryota</taxon>
        <taxon>Metamonada</taxon>
        <taxon>Preaxostyla</taxon>
        <taxon>Oxymonadida</taxon>
        <taxon>Streblomastigidae</taxon>
        <taxon>Streblomastix</taxon>
    </lineage>
</organism>